<evidence type="ECO:0000313" key="2">
    <source>
        <dbReference type="EMBL" id="MFC0582452.1"/>
    </source>
</evidence>
<keyword evidence="3" id="KW-1185">Reference proteome</keyword>
<feature type="domain" description="TfoX N-terminal" evidence="1">
    <location>
        <begin position="19"/>
        <end position="102"/>
    </location>
</feature>
<dbReference type="Proteomes" id="UP001589862">
    <property type="component" value="Unassembled WGS sequence"/>
</dbReference>
<protein>
    <submittedName>
        <fullName evidence="2">TfoX/Sxy family protein</fullName>
    </submittedName>
</protein>
<dbReference type="SUPFAM" id="SSF159894">
    <property type="entry name" value="YgaC/TfoX-N like"/>
    <property type="match status" value="1"/>
</dbReference>
<dbReference type="EMBL" id="JBHLUB010000030">
    <property type="protein sequence ID" value="MFC0582452.1"/>
    <property type="molecule type" value="Genomic_DNA"/>
</dbReference>
<organism evidence="2 3">
    <name type="scientific">Micrococcoides hystricis</name>
    <dbReference type="NCBI Taxonomy" id="1572761"/>
    <lineage>
        <taxon>Bacteria</taxon>
        <taxon>Bacillati</taxon>
        <taxon>Actinomycetota</taxon>
        <taxon>Actinomycetes</taxon>
        <taxon>Micrococcales</taxon>
        <taxon>Micrococcaceae</taxon>
        <taxon>Micrococcoides</taxon>
    </lineage>
</organism>
<accession>A0ABV6PDK4</accession>
<gene>
    <name evidence="2" type="ORF">ACFFFR_08670</name>
</gene>
<comment type="caution">
    <text evidence="2">The sequence shown here is derived from an EMBL/GenBank/DDBJ whole genome shotgun (WGS) entry which is preliminary data.</text>
</comment>
<dbReference type="RefSeq" id="WP_377459618.1">
    <property type="nucleotide sequence ID" value="NZ_JBHLUB010000030.1"/>
</dbReference>
<dbReference type="InterPro" id="IPR007076">
    <property type="entry name" value="TfoX_N"/>
</dbReference>
<evidence type="ECO:0000259" key="1">
    <source>
        <dbReference type="Pfam" id="PF04993"/>
    </source>
</evidence>
<sequence>MQDRLLERIRAALPQDVSVREVTMFGGRAFMVNEKLAVSAGRDGKLLVHVCPEDQAELLRREEASQAEMGEGRSMGTGWVSVDEFIVADDEILEFWLKTALDYNRTLTN</sequence>
<proteinExistence type="predicted"/>
<name>A0ABV6PDK4_9MICC</name>
<dbReference type="Gene3D" id="3.30.1460.30">
    <property type="entry name" value="YgaC/TfoX-N like chaperone"/>
    <property type="match status" value="1"/>
</dbReference>
<dbReference type="Pfam" id="PF04993">
    <property type="entry name" value="TfoX_N"/>
    <property type="match status" value="1"/>
</dbReference>
<reference evidence="2 3" key="1">
    <citation type="submission" date="2024-09" db="EMBL/GenBank/DDBJ databases">
        <authorList>
            <person name="Sun Q."/>
            <person name="Mori K."/>
        </authorList>
    </citation>
    <scope>NUCLEOTIDE SEQUENCE [LARGE SCALE GENOMIC DNA]</scope>
    <source>
        <strain evidence="2 3">NCAIM B.02604</strain>
    </source>
</reference>
<evidence type="ECO:0000313" key="3">
    <source>
        <dbReference type="Proteomes" id="UP001589862"/>
    </source>
</evidence>